<dbReference type="AlphaFoldDB" id="A0A1Y6LN30"/>
<proteinExistence type="predicted"/>
<name>A0A1Y6LN30_ZYMTR</name>
<dbReference type="Proteomes" id="UP000215453">
    <property type="component" value="Chromosome 7"/>
</dbReference>
<gene>
    <name evidence="1" type="ORF">ZT1A5_G7275</name>
</gene>
<accession>A0A1Y6LN30</accession>
<dbReference type="PANTHER" id="PTHR42085:SF2">
    <property type="entry name" value="F-BOX DOMAIN-CONTAINING PROTEIN"/>
    <property type="match status" value="1"/>
</dbReference>
<protein>
    <submittedName>
        <fullName evidence="1">Uncharacterized protein</fullName>
    </submittedName>
</protein>
<organism evidence="1 2">
    <name type="scientific">Zymoseptoria tritici ST99CH_1A5</name>
    <dbReference type="NCBI Taxonomy" id="1276529"/>
    <lineage>
        <taxon>Eukaryota</taxon>
        <taxon>Fungi</taxon>
        <taxon>Dikarya</taxon>
        <taxon>Ascomycota</taxon>
        <taxon>Pezizomycotina</taxon>
        <taxon>Dothideomycetes</taxon>
        <taxon>Dothideomycetidae</taxon>
        <taxon>Mycosphaerellales</taxon>
        <taxon>Mycosphaerellaceae</taxon>
        <taxon>Zymoseptoria</taxon>
    </lineage>
</organism>
<evidence type="ECO:0000313" key="2">
    <source>
        <dbReference type="Proteomes" id="UP000215453"/>
    </source>
</evidence>
<evidence type="ECO:0000313" key="1">
    <source>
        <dbReference type="EMBL" id="SMY25833.1"/>
    </source>
</evidence>
<dbReference type="InterPro" id="IPR038883">
    <property type="entry name" value="AN11006-like"/>
</dbReference>
<dbReference type="PANTHER" id="PTHR42085">
    <property type="entry name" value="F-BOX DOMAIN-CONTAINING PROTEIN"/>
    <property type="match status" value="1"/>
</dbReference>
<reference evidence="1 2" key="1">
    <citation type="submission" date="2016-10" db="EMBL/GenBank/DDBJ databases">
        <authorList>
            <person name="Varghese N."/>
        </authorList>
    </citation>
    <scope>NUCLEOTIDE SEQUENCE [LARGE SCALE GENOMIC DNA]</scope>
</reference>
<dbReference type="EMBL" id="LT882682">
    <property type="protein sequence ID" value="SMY25833.1"/>
    <property type="molecule type" value="Genomic_DNA"/>
</dbReference>
<sequence length="728" mass="80835">MAMTSAQSRIQLWALLRKSADALSKIAPASSSDAATSTNMVKEVEDSIGSSTTSKGLLDLPVELQNRIYTSVIDRSDDHPIIINLSTTGKVVHLPPAYQWISPSTDDLPPAIMRTCHSIHKIVAPMYYGNNRFTIIQNPSITQQTSPTSVITTPTDLKFQSLRHIEYEEETWVRVEDQTTEHMTCVSLHADIQEDGAVRAGQRCFMTGQHRTKETALGQALRVEESWLEDTSGGGQLCMCGKLAKTKELGKGEALWRLLVNLYPDGSRGSRDGLVAKEEKPAGSLRGAPGTMPLKMAACIWCNIMRIERVSGEVGDGVGDYDGKGRAAGKGYSKTIIFSVFIFSSTNKHPNQQTQKLRTMTNNCARPATAHKQSKMPDDALLPTCQGNKHSKSAGDFGKEGEIDVVAQPSQCAQPAEHVYEEGGIDRTAQNACIETTHEAKVVKQSAHGGDGGGLRIAPSPSSVHDRALNKDIVPIRPKHLLDLPVELQIHVYAFLFVDISRRPISIKLSPLNGEIIHTRPTCPLRLHHRSGIMSTCRFIHRIVTAMYYGGHDFSIANKLSELRSMKQPSNRNFSLLRRVTYRIDTIWVRTYCETKERVTSVELNVNISEDGEVRATQRYSMKHMYGAESLKLPYQTNELEENDAWKHAVRGILCLCGKLPKAKEVHHGEVLWDLLVNIFPDGENMPLGVKSPGSTCFRMARCPRCKDMRIERDRMEDAESVTVHEMG</sequence>